<accession>A0A7C3PKC4</accession>
<dbReference type="InterPro" id="IPR017946">
    <property type="entry name" value="PLC-like_Pdiesterase_TIM-brl"/>
</dbReference>
<keyword evidence="4" id="KW-0319">Glycerol metabolism</keyword>
<protein>
    <recommendedName>
        <fullName evidence="2">glycerophosphodiester phosphodiesterase</fullName>
        <ecNumber evidence="2">3.1.4.46</ecNumber>
    </recommendedName>
</protein>
<dbReference type="InterPro" id="IPR001343">
    <property type="entry name" value="Hemolysn_Ca-bd"/>
</dbReference>
<dbReference type="EC" id="3.1.4.46" evidence="2"/>
<comment type="similarity">
    <text evidence="1">Belongs to the glycerophosphoryl diester phosphodiesterase family.</text>
</comment>
<evidence type="ECO:0000256" key="4">
    <source>
        <dbReference type="ARBA" id="ARBA00022798"/>
    </source>
</evidence>
<dbReference type="GO" id="GO:0008889">
    <property type="term" value="F:glycerophosphodiester phosphodiesterase activity"/>
    <property type="evidence" value="ECO:0007669"/>
    <property type="project" value="UniProtKB-EC"/>
</dbReference>
<comment type="caution">
    <text evidence="9">The sequence shown here is derived from an EMBL/GenBank/DDBJ whole genome shotgun (WGS) entry which is preliminary data.</text>
</comment>
<dbReference type="GO" id="GO:0006629">
    <property type="term" value="P:lipid metabolic process"/>
    <property type="evidence" value="ECO:0007669"/>
    <property type="project" value="InterPro"/>
</dbReference>
<evidence type="ECO:0000256" key="6">
    <source>
        <dbReference type="ARBA" id="ARBA00047512"/>
    </source>
</evidence>
<dbReference type="PROSITE" id="PS00330">
    <property type="entry name" value="HEMOLYSIN_CALCIUM"/>
    <property type="match status" value="1"/>
</dbReference>
<dbReference type="Pfam" id="PF03009">
    <property type="entry name" value="GDPD"/>
    <property type="match status" value="2"/>
</dbReference>
<dbReference type="EMBL" id="DSRU01000281">
    <property type="protein sequence ID" value="HFM99996.1"/>
    <property type="molecule type" value="Genomic_DNA"/>
</dbReference>
<comment type="catalytic activity">
    <reaction evidence="6">
        <text>a sn-glycero-3-phosphodiester + H2O = an alcohol + sn-glycerol 3-phosphate + H(+)</text>
        <dbReference type="Rhea" id="RHEA:12969"/>
        <dbReference type="ChEBI" id="CHEBI:15377"/>
        <dbReference type="ChEBI" id="CHEBI:15378"/>
        <dbReference type="ChEBI" id="CHEBI:30879"/>
        <dbReference type="ChEBI" id="CHEBI:57597"/>
        <dbReference type="ChEBI" id="CHEBI:83408"/>
        <dbReference type="EC" id="3.1.4.46"/>
    </reaction>
</comment>
<dbReference type="GO" id="GO:0005509">
    <property type="term" value="F:calcium ion binding"/>
    <property type="evidence" value="ECO:0007669"/>
    <property type="project" value="InterPro"/>
</dbReference>
<sequence length="1426" mass="154294">MPETTLKGFASLPADTFAEGPPAGNGISGNGRTGPFAGQPVQGFSAVQFADGDSFWFMPDNGFGAKENSADYLLRIYKVNPSLQGAEPAGNGSVAIESFIQLRDPDNKIPFEIVNQGTSDRALTGADFDIESFVFAEDGTIWIGDEFGPFLLHFDATGKLLEAPVATPNPVNLNTLDGKPPIVIGHRGASGELPEHTLESYKLAIERGADFIEPDLVSTKDGVLIARHEPILGGTTDVASRPEFADRRRNGVIDGVLYENEFFASDFTLAEIKTLRAIMPQGYRTQAFNGVFQIPTLEEVIELVKQVEKDTGKKIGIYPETKHPTYHDDLGLSLEEPLLATLEKTGFTDPSRVFIQSFEVSNLKELNTKTDIPLVQLLDAFDVDYNTGDLLYQDVNARPYDFAVNGDTRTYADLQTPEGLAEIAEYADGIGPWKRMIVSVKNVDANSDGVADDLNGDGVINDADRVTLPPTSLVQDAHAEGLLVHPYTFRNESRFLASNYNNNPAKEFEQFINLGVDGYFTDFPGTGDLVRDQIISPFVRSPQNPDVLAQTEFNTLDGKQPIVIGHRGASGLRPEHTLAAYKKAIADGADFIEPDLVVTKDGVLLARHEPLLAVVQLNPDGTIQRDASGNPVINTSDTSTDVYLRPEFADRLTVKNLDGRLVGGWYAEDFTLEEVKQLNAIERIPAIRGTAFNNDGLKVPTLAEVIDLVQQVEAETGRKIGIYPETKHPTFFLEQGYNTSQLLIDTLVAQNFTDPIRIFIQSFEVSNLKELKDTIMPTAGVDIPLVQLFGGSGRPYDFVVNNDPRTYTDLSTPAGLAEIAQYAAGIGPNKQRIVPLSTVDANGDGRPDDLNGDGVISDGDRITGTPTSLIDDAHTAGLLVHPYTFRDESFFLPASYNGDPLAELKQFIELGADGYFTDFPGTGEDARSSFIIPPAVSNLNRSQGFEGMATNPGRTTLYPLLEGTVVGDPVGALRIYEFDPLASKFNGIVGYYQLESPTHAIGDFTVINNNEYLVIERDNNQGSAAAFKRIYKVDFTKQNANGFVEKQEVANLLEIQDPNDLNQDGSGTYTMPFQTIEDVLVVDANTILVANDNNYPFSVGRPPAIDNNEIVLLELETPLNLDPRVGLAGLNVKSFDGAGGAQTFTVNAGETAVIDNFGGIGVTGTQTAAVLAELDTIKFLGDGLTAEQMLLNQNGANLEITFEGSTDTKVVLTSFNLQDLDNFKLLPYLSSEQLGNILFDGDDTIQDSYDVFNADWQFDRILPTLGTSRVTFLNQLDNNTRGFENSNDVINGLEGDDFLFGLSGDDILRGGIGLDNLNGGSGNDFLDGGADNDFLHGGLGDDILRGGSGNDIFTLSVNSGTDTILDFEDGADLLALPAGLGFNKLSILQGSGSLVNDTLIQHQNQTLAILSGVQATSINASNFINL</sequence>
<dbReference type="InterPro" id="IPR030395">
    <property type="entry name" value="GP_PDE_dom"/>
</dbReference>
<evidence type="ECO:0000259" key="8">
    <source>
        <dbReference type="PROSITE" id="PS51704"/>
    </source>
</evidence>
<proteinExistence type="inferred from homology"/>
<dbReference type="Gene3D" id="3.20.20.190">
    <property type="entry name" value="Phosphatidylinositol (PI) phosphodiesterase"/>
    <property type="match status" value="2"/>
</dbReference>
<dbReference type="PROSITE" id="PS51704">
    <property type="entry name" value="GP_PDE"/>
    <property type="match status" value="2"/>
</dbReference>
<dbReference type="GO" id="GO:0042597">
    <property type="term" value="C:periplasmic space"/>
    <property type="evidence" value="ECO:0007669"/>
    <property type="project" value="TreeGrafter"/>
</dbReference>
<dbReference type="CDD" id="cd08602">
    <property type="entry name" value="GDPD_ScGlpQ1_like"/>
    <property type="match status" value="1"/>
</dbReference>
<gene>
    <name evidence="9" type="ORF">ENR64_20005</name>
</gene>
<reference evidence="9" key="1">
    <citation type="journal article" date="2020" name="mSystems">
        <title>Genome- and Community-Level Interaction Insights into Carbon Utilization and Element Cycling Functions of Hydrothermarchaeota in Hydrothermal Sediment.</title>
        <authorList>
            <person name="Zhou Z."/>
            <person name="Liu Y."/>
            <person name="Xu W."/>
            <person name="Pan J."/>
            <person name="Luo Z.H."/>
            <person name="Li M."/>
        </authorList>
    </citation>
    <scope>NUCLEOTIDE SEQUENCE [LARGE SCALE GENOMIC DNA]</scope>
    <source>
        <strain evidence="9">SpSt-418</strain>
    </source>
</reference>
<dbReference type="SUPFAM" id="SSF51120">
    <property type="entry name" value="beta-Roll"/>
    <property type="match status" value="1"/>
</dbReference>
<keyword evidence="5" id="KW-0378">Hydrolase</keyword>
<feature type="domain" description="GP-PDE" evidence="8">
    <location>
        <begin position="561"/>
        <end position="927"/>
    </location>
</feature>
<organism evidence="9">
    <name type="scientific">Oscillatoriales cyanobacterium SpSt-418</name>
    <dbReference type="NCBI Taxonomy" id="2282169"/>
    <lineage>
        <taxon>Bacteria</taxon>
        <taxon>Bacillati</taxon>
        <taxon>Cyanobacteriota</taxon>
        <taxon>Cyanophyceae</taxon>
        <taxon>Oscillatoriophycideae</taxon>
        <taxon>Oscillatoriales</taxon>
    </lineage>
</organism>
<dbReference type="InterPro" id="IPR018511">
    <property type="entry name" value="Hemolysin-typ_Ca-bd_CS"/>
</dbReference>
<keyword evidence="3" id="KW-0732">Signal</keyword>
<feature type="domain" description="GP-PDE" evidence="8">
    <location>
        <begin position="181"/>
        <end position="531"/>
    </location>
</feature>
<dbReference type="PRINTS" id="PR00313">
    <property type="entry name" value="CABNDNGRPT"/>
</dbReference>
<dbReference type="InterPro" id="IPR027372">
    <property type="entry name" value="Phytase-like_dom"/>
</dbReference>
<evidence type="ECO:0000256" key="7">
    <source>
        <dbReference type="SAM" id="MobiDB-lite"/>
    </source>
</evidence>
<dbReference type="PANTHER" id="PTHR43620:SF7">
    <property type="entry name" value="GLYCEROPHOSPHODIESTER PHOSPHODIESTERASE GDPD5-RELATED"/>
    <property type="match status" value="1"/>
</dbReference>
<dbReference type="Pfam" id="PF13449">
    <property type="entry name" value="Phytase-like"/>
    <property type="match status" value="2"/>
</dbReference>
<name>A0A7C3PKC4_9CYAN</name>
<dbReference type="Gene3D" id="2.150.10.10">
    <property type="entry name" value="Serralysin-like metalloprotease, C-terminal"/>
    <property type="match status" value="1"/>
</dbReference>
<evidence type="ECO:0000256" key="3">
    <source>
        <dbReference type="ARBA" id="ARBA00022729"/>
    </source>
</evidence>
<evidence type="ECO:0000256" key="2">
    <source>
        <dbReference type="ARBA" id="ARBA00012247"/>
    </source>
</evidence>
<feature type="region of interest" description="Disordered" evidence="7">
    <location>
        <begin position="1"/>
        <end position="33"/>
    </location>
</feature>
<dbReference type="GO" id="GO:0006071">
    <property type="term" value="P:glycerol metabolic process"/>
    <property type="evidence" value="ECO:0007669"/>
    <property type="project" value="UniProtKB-KW"/>
</dbReference>
<dbReference type="InterPro" id="IPR011049">
    <property type="entry name" value="Serralysin-like_metalloprot_C"/>
</dbReference>
<dbReference type="Pfam" id="PF00353">
    <property type="entry name" value="HemolysinCabind"/>
    <property type="match status" value="2"/>
</dbReference>
<evidence type="ECO:0000313" key="9">
    <source>
        <dbReference type="EMBL" id="HFM99996.1"/>
    </source>
</evidence>
<evidence type="ECO:0000256" key="5">
    <source>
        <dbReference type="ARBA" id="ARBA00022801"/>
    </source>
</evidence>
<evidence type="ECO:0000256" key="1">
    <source>
        <dbReference type="ARBA" id="ARBA00007277"/>
    </source>
</evidence>
<dbReference type="PANTHER" id="PTHR43620">
    <property type="entry name" value="GLYCEROPHOSPHORYL DIESTER PHOSPHODIESTERASE"/>
    <property type="match status" value="1"/>
</dbReference>
<dbReference type="SUPFAM" id="SSF51695">
    <property type="entry name" value="PLC-like phosphodiesterases"/>
    <property type="match status" value="2"/>
</dbReference>